<keyword evidence="1" id="KW-0863">Zinc-finger</keyword>
<evidence type="ECO:0000313" key="3">
    <source>
        <dbReference type="EMBL" id="GFD15935.1"/>
    </source>
</evidence>
<dbReference type="GO" id="GO:0008270">
    <property type="term" value="F:zinc ion binding"/>
    <property type="evidence" value="ECO:0007669"/>
    <property type="project" value="UniProtKB-KW"/>
</dbReference>
<organism evidence="3">
    <name type="scientific">Tanacetum cinerariifolium</name>
    <name type="common">Dalmatian daisy</name>
    <name type="synonym">Chrysanthemum cinerariifolium</name>
    <dbReference type="NCBI Taxonomy" id="118510"/>
    <lineage>
        <taxon>Eukaryota</taxon>
        <taxon>Viridiplantae</taxon>
        <taxon>Streptophyta</taxon>
        <taxon>Embryophyta</taxon>
        <taxon>Tracheophyta</taxon>
        <taxon>Spermatophyta</taxon>
        <taxon>Magnoliopsida</taxon>
        <taxon>eudicotyledons</taxon>
        <taxon>Gunneridae</taxon>
        <taxon>Pentapetalae</taxon>
        <taxon>asterids</taxon>
        <taxon>campanulids</taxon>
        <taxon>Asterales</taxon>
        <taxon>Asteraceae</taxon>
        <taxon>Asteroideae</taxon>
        <taxon>Anthemideae</taxon>
        <taxon>Anthemidinae</taxon>
        <taxon>Tanacetum</taxon>
    </lineage>
</organism>
<proteinExistence type="predicted"/>
<dbReference type="GO" id="GO:0003964">
    <property type="term" value="F:RNA-directed DNA polymerase activity"/>
    <property type="evidence" value="ECO:0007669"/>
    <property type="project" value="UniProtKB-KW"/>
</dbReference>
<dbReference type="GO" id="GO:0003676">
    <property type="term" value="F:nucleic acid binding"/>
    <property type="evidence" value="ECO:0007669"/>
    <property type="project" value="InterPro"/>
</dbReference>
<comment type="caution">
    <text evidence="3">The sequence shown here is derived from an EMBL/GenBank/DDBJ whole genome shotgun (WGS) entry which is preliminary data.</text>
</comment>
<accession>A0A699TY86</accession>
<dbReference type="InterPro" id="IPR036875">
    <property type="entry name" value="Znf_CCHC_sf"/>
</dbReference>
<evidence type="ECO:0000256" key="1">
    <source>
        <dbReference type="PROSITE-ProRule" id="PRU00047"/>
    </source>
</evidence>
<keyword evidence="1" id="KW-0862">Zinc</keyword>
<feature type="non-terminal residue" evidence="3">
    <location>
        <position position="1"/>
    </location>
</feature>
<dbReference type="AlphaFoldDB" id="A0A699TY86"/>
<protein>
    <submittedName>
        <fullName evidence="3">Putative reverse transcriptase domain-containing protein</fullName>
    </submittedName>
</protein>
<dbReference type="SUPFAM" id="SSF57756">
    <property type="entry name" value="Retrovirus zinc finger-like domains"/>
    <property type="match status" value="1"/>
</dbReference>
<gene>
    <name evidence="3" type="ORF">Tci_887904</name>
</gene>
<sequence length="69" mass="7590">GTLHYYNKCSMHHEGPCTVKCGNCKRVGHMTRDFKAAVAATALRSPIGNQTGVTCYECGRQGHYRSECP</sequence>
<reference evidence="3" key="1">
    <citation type="journal article" date="2019" name="Sci. Rep.">
        <title>Draft genome of Tanacetum cinerariifolium, the natural source of mosquito coil.</title>
        <authorList>
            <person name="Yamashiro T."/>
            <person name="Shiraishi A."/>
            <person name="Satake H."/>
            <person name="Nakayama K."/>
        </authorList>
    </citation>
    <scope>NUCLEOTIDE SEQUENCE</scope>
</reference>
<keyword evidence="1" id="KW-0479">Metal-binding</keyword>
<evidence type="ECO:0000259" key="2">
    <source>
        <dbReference type="PROSITE" id="PS50158"/>
    </source>
</evidence>
<keyword evidence="3" id="KW-0548">Nucleotidyltransferase</keyword>
<dbReference type="Gene3D" id="4.10.60.10">
    <property type="entry name" value="Zinc finger, CCHC-type"/>
    <property type="match status" value="1"/>
</dbReference>
<keyword evidence="3" id="KW-0808">Transferase</keyword>
<feature type="domain" description="CCHC-type" evidence="2">
    <location>
        <begin position="55"/>
        <end position="69"/>
    </location>
</feature>
<dbReference type="InterPro" id="IPR001878">
    <property type="entry name" value="Znf_CCHC"/>
</dbReference>
<name>A0A699TY86_TANCI</name>
<dbReference type="PROSITE" id="PS50158">
    <property type="entry name" value="ZF_CCHC"/>
    <property type="match status" value="1"/>
</dbReference>
<keyword evidence="3" id="KW-0695">RNA-directed DNA polymerase</keyword>
<dbReference type="Pfam" id="PF00098">
    <property type="entry name" value="zf-CCHC"/>
    <property type="match status" value="1"/>
</dbReference>
<dbReference type="EMBL" id="BKCJ011289952">
    <property type="protein sequence ID" value="GFD15935.1"/>
    <property type="molecule type" value="Genomic_DNA"/>
</dbReference>